<proteinExistence type="predicted"/>
<dbReference type="EMBL" id="JAEUBF010001478">
    <property type="protein sequence ID" value="KAH3664323.1"/>
    <property type="molecule type" value="Genomic_DNA"/>
</dbReference>
<accession>A0A9P8T2Y7</accession>
<evidence type="ECO:0000313" key="1">
    <source>
        <dbReference type="EMBL" id="KAH3664323.1"/>
    </source>
</evidence>
<comment type="caution">
    <text evidence="1">The sequence shown here is derived from an EMBL/GenBank/DDBJ whole genome shotgun (WGS) entry which is preliminary data.</text>
</comment>
<organism evidence="1 2">
    <name type="scientific">Wickerhamomyces mucosus</name>
    <dbReference type="NCBI Taxonomy" id="1378264"/>
    <lineage>
        <taxon>Eukaryota</taxon>
        <taxon>Fungi</taxon>
        <taxon>Dikarya</taxon>
        <taxon>Ascomycota</taxon>
        <taxon>Saccharomycotina</taxon>
        <taxon>Saccharomycetes</taxon>
        <taxon>Phaffomycetales</taxon>
        <taxon>Wickerhamomycetaceae</taxon>
        <taxon>Wickerhamomyces</taxon>
    </lineage>
</organism>
<reference evidence="1" key="1">
    <citation type="journal article" date="2021" name="Open Biol.">
        <title>Shared evolutionary footprints suggest mitochondrial oxidative damage underlies multiple complex I losses in fungi.</title>
        <authorList>
            <person name="Schikora-Tamarit M.A."/>
            <person name="Marcet-Houben M."/>
            <person name="Nosek J."/>
            <person name="Gabaldon T."/>
        </authorList>
    </citation>
    <scope>NUCLEOTIDE SEQUENCE</scope>
    <source>
        <strain evidence="1">CBS6341</strain>
    </source>
</reference>
<reference evidence="1" key="2">
    <citation type="submission" date="2021-01" db="EMBL/GenBank/DDBJ databases">
        <authorList>
            <person name="Schikora-Tamarit M.A."/>
        </authorList>
    </citation>
    <scope>NUCLEOTIDE SEQUENCE</scope>
    <source>
        <strain evidence="1">CBS6341</strain>
    </source>
</reference>
<feature type="non-terminal residue" evidence="1">
    <location>
        <position position="83"/>
    </location>
</feature>
<protein>
    <submittedName>
        <fullName evidence="1">Uncharacterized protein</fullName>
    </submittedName>
</protein>
<dbReference type="Proteomes" id="UP000769528">
    <property type="component" value="Unassembled WGS sequence"/>
</dbReference>
<sequence>MLKKSMWSYRKTPGHYGVFAQSIGTEVVNGGLMNAVEGTDIYPVGSAVTIGGSNIIVKKPVSASEEQFKGNDELFVRMNGLDL</sequence>
<name>A0A9P8T2Y7_9ASCO</name>
<dbReference type="AlphaFoldDB" id="A0A9P8T2Y7"/>
<evidence type="ECO:0000313" key="2">
    <source>
        <dbReference type="Proteomes" id="UP000769528"/>
    </source>
</evidence>
<keyword evidence="2" id="KW-1185">Reference proteome</keyword>
<gene>
    <name evidence="1" type="ORF">WICMUC_005836</name>
</gene>